<protein>
    <submittedName>
        <fullName evidence="1">Uncharacterized protein</fullName>
    </submittedName>
</protein>
<name>A0A9X9QAG3_GULGU</name>
<organism evidence="1 2">
    <name type="scientific">Gulo gulo</name>
    <name type="common">Wolverine</name>
    <name type="synonym">Gluton</name>
    <dbReference type="NCBI Taxonomy" id="48420"/>
    <lineage>
        <taxon>Eukaryota</taxon>
        <taxon>Metazoa</taxon>
        <taxon>Chordata</taxon>
        <taxon>Craniata</taxon>
        <taxon>Vertebrata</taxon>
        <taxon>Euteleostomi</taxon>
        <taxon>Mammalia</taxon>
        <taxon>Eutheria</taxon>
        <taxon>Laurasiatheria</taxon>
        <taxon>Carnivora</taxon>
        <taxon>Caniformia</taxon>
        <taxon>Musteloidea</taxon>
        <taxon>Mustelidae</taxon>
        <taxon>Guloninae</taxon>
        <taxon>Gulo</taxon>
    </lineage>
</organism>
<dbReference type="Proteomes" id="UP000269945">
    <property type="component" value="Unassembled WGS sequence"/>
</dbReference>
<sequence length="84" mass="9479">MFPFSFVSQVRSCEPGIHSVPVLLELGVYQDQNQSLGLPPKKPELRTYVPVFLFSSKDEAKIKNGHFLPNTNCTSLGERLMQLK</sequence>
<gene>
    <name evidence="1" type="ORF">BN2614_LOCUS1</name>
</gene>
<keyword evidence="2" id="KW-1185">Reference proteome</keyword>
<comment type="caution">
    <text evidence="1">The sequence shown here is derived from an EMBL/GenBank/DDBJ whole genome shotgun (WGS) entry which is preliminary data.</text>
</comment>
<accession>A0A9X9QAG3</accession>
<evidence type="ECO:0000313" key="2">
    <source>
        <dbReference type="Proteomes" id="UP000269945"/>
    </source>
</evidence>
<dbReference type="AlphaFoldDB" id="A0A9X9QAG3"/>
<reference evidence="1 2" key="1">
    <citation type="submission" date="2018-10" db="EMBL/GenBank/DDBJ databases">
        <authorList>
            <person name="Ekblom R."/>
            <person name="Jareborg N."/>
        </authorList>
    </citation>
    <scope>NUCLEOTIDE SEQUENCE [LARGE SCALE GENOMIC DNA]</scope>
    <source>
        <tissue evidence="1">Muscle</tissue>
    </source>
</reference>
<evidence type="ECO:0000313" key="1">
    <source>
        <dbReference type="EMBL" id="VCX41881.1"/>
    </source>
</evidence>
<proteinExistence type="predicted"/>
<dbReference type="EMBL" id="CYRY02046226">
    <property type="protein sequence ID" value="VCX41881.1"/>
    <property type="molecule type" value="Genomic_DNA"/>
</dbReference>